<dbReference type="WBParaSite" id="Hba_08332">
    <property type="protein sequence ID" value="Hba_08332"/>
    <property type="gene ID" value="Hba_08332"/>
</dbReference>
<keyword evidence="1" id="KW-0472">Membrane</keyword>
<dbReference type="AlphaFoldDB" id="A0A1I7WT21"/>
<feature type="transmembrane region" description="Helical" evidence="1">
    <location>
        <begin position="132"/>
        <end position="160"/>
    </location>
</feature>
<evidence type="ECO:0000313" key="4">
    <source>
        <dbReference type="WBParaSite" id="Hba_08332"/>
    </source>
</evidence>
<feature type="transmembrane region" description="Helical" evidence="1">
    <location>
        <begin position="100"/>
        <end position="126"/>
    </location>
</feature>
<feature type="chain" id="PRO_5009310781" evidence="2">
    <location>
        <begin position="20"/>
        <end position="164"/>
    </location>
</feature>
<evidence type="ECO:0000256" key="2">
    <source>
        <dbReference type="SAM" id="SignalP"/>
    </source>
</evidence>
<evidence type="ECO:0000256" key="1">
    <source>
        <dbReference type="SAM" id="Phobius"/>
    </source>
</evidence>
<keyword evidence="1" id="KW-0812">Transmembrane</keyword>
<keyword evidence="1" id="KW-1133">Transmembrane helix</keyword>
<organism evidence="3 4">
    <name type="scientific">Heterorhabditis bacteriophora</name>
    <name type="common">Entomopathogenic nematode worm</name>
    <dbReference type="NCBI Taxonomy" id="37862"/>
    <lineage>
        <taxon>Eukaryota</taxon>
        <taxon>Metazoa</taxon>
        <taxon>Ecdysozoa</taxon>
        <taxon>Nematoda</taxon>
        <taxon>Chromadorea</taxon>
        <taxon>Rhabditida</taxon>
        <taxon>Rhabditina</taxon>
        <taxon>Rhabditomorpha</taxon>
        <taxon>Strongyloidea</taxon>
        <taxon>Heterorhabditidae</taxon>
        <taxon>Heterorhabditis</taxon>
    </lineage>
</organism>
<proteinExistence type="predicted"/>
<protein>
    <submittedName>
        <fullName evidence="4">Uncharacterized protein</fullName>
    </submittedName>
</protein>
<name>A0A1I7WT21_HETBA</name>
<reference evidence="4" key="1">
    <citation type="submission" date="2016-11" db="UniProtKB">
        <authorList>
            <consortium name="WormBaseParasite"/>
        </authorList>
    </citation>
    <scope>IDENTIFICATION</scope>
</reference>
<accession>A0A1I7WT21</accession>
<sequence length="164" mass="18966">MDGFLIFKLYFLYFRCVSGMDSYAQLNEEVFKHLCNLAIDKVNDKAQRRKAGSEEELEEGDVQSGEDIETLPKTVIGPVPSRVVILQLSHLYPPSLMDCFILFLAQVFMVMLIFFAMLLKSSIIFIVDNDRFFIYLLYGNLLHESTIFITAFCISMQILFDCMR</sequence>
<feature type="signal peptide" evidence="2">
    <location>
        <begin position="1"/>
        <end position="19"/>
    </location>
</feature>
<keyword evidence="2" id="KW-0732">Signal</keyword>
<keyword evidence="3" id="KW-1185">Reference proteome</keyword>
<evidence type="ECO:0000313" key="3">
    <source>
        <dbReference type="Proteomes" id="UP000095283"/>
    </source>
</evidence>
<dbReference type="Proteomes" id="UP000095283">
    <property type="component" value="Unplaced"/>
</dbReference>